<dbReference type="PANTHER" id="PTHR37544">
    <property type="entry name" value="SPRAY-RELATED"/>
    <property type="match status" value="1"/>
</dbReference>
<reference evidence="2" key="1">
    <citation type="submission" date="2023-06" db="EMBL/GenBank/DDBJ databases">
        <title>Genome-scale phylogeny and comparative genomics of the fungal order Sordariales.</title>
        <authorList>
            <consortium name="Lawrence Berkeley National Laboratory"/>
            <person name="Hensen N."/>
            <person name="Bonometti L."/>
            <person name="Westerberg I."/>
            <person name="Brannstrom I.O."/>
            <person name="Guillou S."/>
            <person name="Cros-Aarteil S."/>
            <person name="Calhoun S."/>
            <person name="Haridas S."/>
            <person name="Kuo A."/>
            <person name="Mondo S."/>
            <person name="Pangilinan J."/>
            <person name="Riley R."/>
            <person name="Labutti K."/>
            <person name="Andreopoulos B."/>
            <person name="Lipzen A."/>
            <person name="Chen C."/>
            <person name="Yanf M."/>
            <person name="Daum C."/>
            <person name="Ng V."/>
            <person name="Clum A."/>
            <person name="Steindorff A."/>
            <person name="Ohm R."/>
            <person name="Martin F."/>
            <person name="Silar P."/>
            <person name="Natvig D."/>
            <person name="Lalanne C."/>
            <person name="Gautier V."/>
            <person name="Ament-Velasquez S.L."/>
            <person name="Kruys A."/>
            <person name="Hutchinson M.I."/>
            <person name="Powell A.J."/>
            <person name="Barry K."/>
            <person name="Miller A.N."/>
            <person name="Grigoriev I.V."/>
            <person name="Debuchy R."/>
            <person name="Gladieux P."/>
            <person name="Thoren M.H."/>
            <person name="Johannesson H."/>
        </authorList>
    </citation>
    <scope>NUCLEOTIDE SEQUENCE</scope>
    <source>
        <strain evidence="2">PSN4</strain>
    </source>
</reference>
<accession>A0AAJ0FD14</accession>
<proteinExistence type="predicted"/>
<evidence type="ECO:0000313" key="3">
    <source>
        <dbReference type="Proteomes" id="UP001239445"/>
    </source>
</evidence>
<feature type="transmembrane region" description="Helical" evidence="1">
    <location>
        <begin position="55"/>
        <end position="77"/>
    </location>
</feature>
<evidence type="ECO:0000313" key="2">
    <source>
        <dbReference type="EMBL" id="KAK1758908.1"/>
    </source>
</evidence>
<keyword evidence="1" id="KW-0812">Transmembrane</keyword>
<protein>
    <submittedName>
        <fullName evidence="2">Uncharacterized protein</fullName>
    </submittedName>
</protein>
<evidence type="ECO:0000256" key="1">
    <source>
        <dbReference type="SAM" id="Phobius"/>
    </source>
</evidence>
<keyword evidence="3" id="KW-1185">Reference proteome</keyword>
<dbReference type="AlphaFoldDB" id="A0AAJ0FD14"/>
<feature type="transmembrane region" description="Helical" evidence="1">
    <location>
        <begin position="16"/>
        <end position="35"/>
    </location>
</feature>
<organism evidence="2 3">
    <name type="scientific">Echria macrotheca</name>
    <dbReference type="NCBI Taxonomy" id="438768"/>
    <lineage>
        <taxon>Eukaryota</taxon>
        <taxon>Fungi</taxon>
        <taxon>Dikarya</taxon>
        <taxon>Ascomycota</taxon>
        <taxon>Pezizomycotina</taxon>
        <taxon>Sordariomycetes</taxon>
        <taxon>Sordariomycetidae</taxon>
        <taxon>Sordariales</taxon>
        <taxon>Schizotheciaceae</taxon>
        <taxon>Echria</taxon>
    </lineage>
</organism>
<dbReference type="InterPro" id="IPR021840">
    <property type="entry name" value="DUF3433"/>
</dbReference>
<name>A0AAJ0FD14_9PEZI</name>
<comment type="caution">
    <text evidence="2">The sequence shown here is derived from an EMBL/GenBank/DDBJ whole genome shotgun (WGS) entry which is preliminary data.</text>
</comment>
<sequence length="274" mass="31049">MRSAGMGLHVPVGKRVLQGVFLLFLCGLLTVVLYYENTEYADPSQSSFEWFMDSQGFGVTMLFTVLGEVVSFVWDYLCADFDKSTIYLRMQRQPQPAELSVLEPLPTNALSSLWRAVRWKDPLAISIAAAGVLSKIIPALLSSVPFAPAQTWKTHEICTWTTIGVLIALIIILAIYMWLVKWPRMPVASDSLAARIYYVCDSNMVRDFERLSTLTTVERDRRVRRMARMYRFGWTMGVSGHRRVAIDYAEGEQGFKMHSLGAFGFGIAGRMRHQ</sequence>
<dbReference type="Pfam" id="PF11915">
    <property type="entry name" value="DUF3433"/>
    <property type="match status" value="1"/>
</dbReference>
<gene>
    <name evidence="2" type="ORF">QBC47DRAFT_370731</name>
</gene>
<dbReference type="PANTHER" id="PTHR37544:SF3">
    <property type="entry name" value="SPRAY"/>
    <property type="match status" value="1"/>
</dbReference>
<dbReference type="Proteomes" id="UP001239445">
    <property type="component" value="Unassembled WGS sequence"/>
</dbReference>
<keyword evidence="1" id="KW-1133">Transmembrane helix</keyword>
<keyword evidence="1" id="KW-0472">Membrane</keyword>
<feature type="transmembrane region" description="Helical" evidence="1">
    <location>
        <begin position="159"/>
        <end position="179"/>
    </location>
</feature>
<feature type="transmembrane region" description="Helical" evidence="1">
    <location>
        <begin position="123"/>
        <end position="147"/>
    </location>
</feature>
<dbReference type="EMBL" id="MU839828">
    <property type="protein sequence ID" value="KAK1758908.1"/>
    <property type="molecule type" value="Genomic_DNA"/>
</dbReference>